<reference evidence="2" key="1">
    <citation type="submission" date="2019-09" db="EMBL/GenBank/DDBJ databases">
        <title>Draft genome information of white flower Hibiscus syriacus.</title>
        <authorList>
            <person name="Kim Y.-M."/>
        </authorList>
    </citation>
    <scope>NUCLEOTIDE SEQUENCE [LARGE SCALE GENOMIC DNA]</scope>
    <source>
        <strain evidence="2">YM2019G1</strain>
    </source>
</reference>
<dbReference type="GO" id="GO:0003700">
    <property type="term" value="F:DNA-binding transcription factor activity"/>
    <property type="evidence" value="ECO:0007669"/>
    <property type="project" value="TreeGrafter"/>
</dbReference>
<dbReference type="GO" id="GO:0005634">
    <property type="term" value="C:nucleus"/>
    <property type="evidence" value="ECO:0007669"/>
    <property type="project" value="TreeGrafter"/>
</dbReference>
<sequence>MMEGECQGVKPISTAAGGKNIKRPRGRPAGSKNKPKPPIFVTRDNANAIRAHAMETTASSGVIVTLHGQYDPLLAWIDPATSSPTRDYGANNLPGRYSGTGCWCSSSWCNHCFRSVLIMAASFMKATFDRLPLDEDEVAAAMQNRYHHNGPHHQLDISDLYGMPQT</sequence>
<dbReference type="GO" id="GO:0003680">
    <property type="term" value="F:minor groove of adenine-thymine-rich DNA binding"/>
    <property type="evidence" value="ECO:0007669"/>
    <property type="project" value="InterPro"/>
</dbReference>
<proteinExistence type="predicted"/>
<keyword evidence="3" id="KW-1185">Reference proteome</keyword>
<comment type="caution">
    <text evidence="2">The sequence shown here is derived from an EMBL/GenBank/DDBJ whole genome shotgun (WGS) entry which is preliminary data.</text>
</comment>
<dbReference type="Proteomes" id="UP000436088">
    <property type="component" value="Unassembled WGS sequence"/>
</dbReference>
<dbReference type="InterPro" id="IPR014476">
    <property type="entry name" value="AHL15-29"/>
</dbReference>
<name>A0A6A3CZH5_HIBSY</name>
<accession>A0A6A3CZH5</accession>
<dbReference type="PANTHER" id="PTHR31100:SF48">
    <property type="entry name" value="AT-HOOK MOTIF NUCLEAR-LOCALIZED PROTEIN 16"/>
    <property type="match status" value="1"/>
</dbReference>
<evidence type="ECO:0000313" key="2">
    <source>
        <dbReference type="EMBL" id="KAE8734546.1"/>
    </source>
</evidence>
<dbReference type="PANTHER" id="PTHR31100">
    <property type="entry name" value="AT-HOOK MOTIF NUCLEAR-LOCALIZED PROTEIN 15"/>
    <property type="match status" value="1"/>
</dbReference>
<dbReference type="GO" id="GO:0010228">
    <property type="term" value="P:vegetative to reproductive phase transition of meristem"/>
    <property type="evidence" value="ECO:0007669"/>
    <property type="project" value="TreeGrafter"/>
</dbReference>
<dbReference type="AlphaFoldDB" id="A0A6A3CZH5"/>
<protein>
    <submittedName>
        <fullName evidence="2">Uncharacterized protein</fullName>
    </submittedName>
</protein>
<organism evidence="2 3">
    <name type="scientific">Hibiscus syriacus</name>
    <name type="common">Rose of Sharon</name>
    <dbReference type="NCBI Taxonomy" id="106335"/>
    <lineage>
        <taxon>Eukaryota</taxon>
        <taxon>Viridiplantae</taxon>
        <taxon>Streptophyta</taxon>
        <taxon>Embryophyta</taxon>
        <taxon>Tracheophyta</taxon>
        <taxon>Spermatophyta</taxon>
        <taxon>Magnoliopsida</taxon>
        <taxon>eudicotyledons</taxon>
        <taxon>Gunneridae</taxon>
        <taxon>Pentapetalae</taxon>
        <taxon>rosids</taxon>
        <taxon>malvids</taxon>
        <taxon>Malvales</taxon>
        <taxon>Malvaceae</taxon>
        <taxon>Malvoideae</taxon>
        <taxon>Hibiscus</taxon>
    </lineage>
</organism>
<evidence type="ECO:0000256" key="1">
    <source>
        <dbReference type="SAM" id="MobiDB-lite"/>
    </source>
</evidence>
<evidence type="ECO:0000313" key="3">
    <source>
        <dbReference type="Proteomes" id="UP000436088"/>
    </source>
</evidence>
<gene>
    <name evidence="2" type="ORF">F3Y22_tig00000764pilonHSYRG00277</name>
</gene>
<dbReference type="EMBL" id="VEPZ02000069">
    <property type="protein sequence ID" value="KAE8734546.1"/>
    <property type="molecule type" value="Genomic_DNA"/>
</dbReference>
<feature type="region of interest" description="Disordered" evidence="1">
    <location>
        <begin position="1"/>
        <end position="38"/>
    </location>
</feature>